<dbReference type="Pfam" id="PF17168">
    <property type="entry name" value="DUF5127"/>
    <property type="match status" value="1"/>
</dbReference>
<organism evidence="4 5">
    <name type="scientific">Sphingobacterium wenxiniae</name>
    <dbReference type="NCBI Taxonomy" id="683125"/>
    <lineage>
        <taxon>Bacteria</taxon>
        <taxon>Pseudomonadati</taxon>
        <taxon>Bacteroidota</taxon>
        <taxon>Sphingobacteriia</taxon>
        <taxon>Sphingobacteriales</taxon>
        <taxon>Sphingobacteriaceae</taxon>
        <taxon>Sphingobacterium</taxon>
    </lineage>
</organism>
<dbReference type="PANTHER" id="PTHR31987:SF1">
    <property type="entry name" value="GLUTAMINASE A"/>
    <property type="match status" value="1"/>
</dbReference>
<evidence type="ECO:0000313" key="5">
    <source>
        <dbReference type="Proteomes" id="UP000198785"/>
    </source>
</evidence>
<dbReference type="PANTHER" id="PTHR31987">
    <property type="entry name" value="GLUTAMINASE A-RELATED"/>
    <property type="match status" value="1"/>
</dbReference>
<dbReference type="GO" id="GO:0005975">
    <property type="term" value="P:carbohydrate metabolic process"/>
    <property type="evidence" value="ECO:0007669"/>
    <property type="project" value="InterPro"/>
</dbReference>
<gene>
    <name evidence="4" type="ORF">SAMN05660206_102106</name>
</gene>
<evidence type="ECO:0000259" key="3">
    <source>
        <dbReference type="Pfam" id="PF17168"/>
    </source>
</evidence>
<protein>
    <recommendedName>
        <fullName evidence="6">L-glutaminase</fullName>
    </recommendedName>
</protein>
<dbReference type="Pfam" id="PF16335">
    <property type="entry name" value="GtaA_6_Hairpin"/>
    <property type="match status" value="1"/>
</dbReference>
<dbReference type="InterPro" id="IPR032514">
    <property type="entry name" value="GtaA_central"/>
</dbReference>
<dbReference type="EMBL" id="FOZZ01000002">
    <property type="protein sequence ID" value="SFS47154.1"/>
    <property type="molecule type" value="Genomic_DNA"/>
</dbReference>
<dbReference type="Pfam" id="PF16334">
    <property type="entry name" value="DUF4964"/>
    <property type="match status" value="1"/>
</dbReference>
<evidence type="ECO:0008006" key="6">
    <source>
        <dbReference type="Google" id="ProtNLM"/>
    </source>
</evidence>
<dbReference type="InterPro" id="IPR008979">
    <property type="entry name" value="Galactose-bd-like_sf"/>
</dbReference>
<reference evidence="4 5" key="1">
    <citation type="submission" date="2016-10" db="EMBL/GenBank/DDBJ databases">
        <authorList>
            <person name="de Groot N.N."/>
        </authorList>
    </citation>
    <scope>NUCLEOTIDE SEQUENCE [LARGE SCALE GENOMIC DNA]</scope>
    <source>
        <strain evidence="4 5">DSM 22789</strain>
    </source>
</reference>
<dbReference type="InterPro" id="IPR033433">
    <property type="entry name" value="GtaA_N"/>
</dbReference>
<name>A0A1I6Q436_9SPHI</name>
<accession>A0A1I6Q436</accession>
<dbReference type="AlphaFoldDB" id="A0A1I6Q436"/>
<dbReference type="Proteomes" id="UP000198785">
    <property type="component" value="Unassembled WGS sequence"/>
</dbReference>
<dbReference type="InterPro" id="IPR032515">
    <property type="entry name" value="DUF4964"/>
</dbReference>
<dbReference type="RefSeq" id="WP_244525802.1">
    <property type="nucleotide sequence ID" value="NZ_FOZZ01000002.1"/>
</dbReference>
<dbReference type="SUPFAM" id="SSF48208">
    <property type="entry name" value="Six-hairpin glycosidases"/>
    <property type="match status" value="1"/>
</dbReference>
<evidence type="ECO:0000259" key="2">
    <source>
        <dbReference type="Pfam" id="PF16335"/>
    </source>
</evidence>
<evidence type="ECO:0000259" key="1">
    <source>
        <dbReference type="Pfam" id="PF16334"/>
    </source>
</evidence>
<feature type="domain" description="Glutaminase A N-terminal" evidence="3">
    <location>
        <begin position="253"/>
        <end position="468"/>
    </location>
</feature>
<dbReference type="STRING" id="683125.SAMN05660206_102106"/>
<sequence>MKMRVYVWLWFFVSVLPIKMTYAQDGQVRKAAAYPLITHNPNFSIWSTNDVLTEQATEHWTGTEHSLTGYIEIDGVMYRFMGKETPQYKTILPTNDDAKTRVKYAKNGQLGDWKSLDFKSEGWKEGELPISDNKVSSGTFWNSDKIWIRREFSLDKIDLNEPLFLKLHHDDNIEVYLNGELVFKRDGWNNRFDYFDISSKAKNLLKTGKNVLAIHLKNTAGGRFLDFDLVKKVQDDKTNMPVAKQTSIDVHATQTVYTFDCGTVGLTVTFTSPLLMDNLDLLARPISYISYDVVAKDGKKHDVKLHQLVSSDIAVYMPEQTVESRVYSDDGISILKTGTVEQPVFQKAADDMRIDWGYLYVAAPSGNDVKQFVSEYEGPSSKVNKRDTHRGKSLSLHTEFSLQNVGNTPVRRFLCLGYDEVYAIQYFNHDLRPWWNKEGNLTFESQLHAAVKDYEKLMKQCTDFDKSLWHRVEQAGGEKYAHLCVLAYRQSIAAHTLVEGPEKEVLWLSKENNSGGFINTVDVTYPSSPLYLIYNPTLLQGMLNGIFYFSESGKYPYPWAAHDLGTYPLANGQTYGEPMPVEESGNMLILTAAIARAEGNARYAEKHWKILTQWADYLAKEGLDPKEQLCTDDFAGHLARNANLSLKAIMGVASYARLADMLDLKETAVRYRKIAEEMAKEWLVLAHAGDHYALTFDDPNTWSQKYNLIWDKVLAFNLFPKEVIDTELAYYIPRINRYGLPLDSRKNYTKNDWIVWTATLADNPETFEKLIEPVFRHVLEGPTRVPLNDFYDSTSGIRENFKARSVVGGFYMKLLSEMWDK</sequence>
<feature type="domain" description="DUF4964" evidence="1">
    <location>
        <begin position="23"/>
        <end position="93"/>
    </location>
</feature>
<evidence type="ECO:0000313" key="4">
    <source>
        <dbReference type="EMBL" id="SFS47154.1"/>
    </source>
</evidence>
<dbReference type="InterPro" id="IPR008928">
    <property type="entry name" value="6-hairpin_glycosidase_sf"/>
</dbReference>
<keyword evidence="5" id="KW-1185">Reference proteome</keyword>
<proteinExistence type="predicted"/>
<dbReference type="InterPro" id="IPR052743">
    <property type="entry name" value="Glutaminase_GtaA"/>
</dbReference>
<feature type="domain" description="Glutaminase A central" evidence="2">
    <location>
        <begin position="477"/>
        <end position="814"/>
    </location>
</feature>
<dbReference type="SUPFAM" id="SSF49785">
    <property type="entry name" value="Galactose-binding domain-like"/>
    <property type="match status" value="1"/>
</dbReference>
<dbReference type="Gene3D" id="2.60.120.260">
    <property type="entry name" value="Galactose-binding domain-like"/>
    <property type="match status" value="1"/>
</dbReference>